<evidence type="ECO:0000256" key="4">
    <source>
        <dbReference type="ARBA" id="ARBA00017470"/>
    </source>
</evidence>
<keyword evidence="8" id="KW-1185">Reference proteome</keyword>
<dbReference type="SUPFAM" id="SSF53850">
    <property type="entry name" value="Periplasmic binding protein-like II"/>
    <property type="match status" value="1"/>
</dbReference>
<evidence type="ECO:0000313" key="7">
    <source>
        <dbReference type="EMBL" id="MRX63134.1"/>
    </source>
</evidence>
<evidence type="ECO:0000256" key="6">
    <source>
        <dbReference type="ARBA" id="ARBA00022729"/>
    </source>
</evidence>
<dbReference type="InterPro" id="IPR006059">
    <property type="entry name" value="SBP"/>
</dbReference>
<gene>
    <name evidence="7" type="ORF">GJ691_03025</name>
</gene>
<protein>
    <recommendedName>
        <fullName evidence="4">sn-glycerol-3-phosphate-binding periplasmic protein UgpB</fullName>
    </recommendedName>
</protein>
<organism evidence="7 8">
    <name type="scientific">Maribacter luteus</name>
    <dbReference type="NCBI Taxonomy" id="2594478"/>
    <lineage>
        <taxon>Bacteria</taxon>
        <taxon>Pseudomonadati</taxon>
        <taxon>Bacteroidota</taxon>
        <taxon>Flavobacteriia</taxon>
        <taxon>Flavobacteriales</taxon>
        <taxon>Flavobacteriaceae</taxon>
        <taxon>Maribacter</taxon>
    </lineage>
</organism>
<dbReference type="Pfam" id="PF13416">
    <property type="entry name" value="SBP_bac_8"/>
    <property type="match status" value="1"/>
</dbReference>
<comment type="similarity">
    <text evidence="2">Belongs to the bacterial solute-binding protein 1 family.</text>
</comment>
<evidence type="ECO:0000256" key="2">
    <source>
        <dbReference type="ARBA" id="ARBA00008520"/>
    </source>
</evidence>
<comment type="subcellular location">
    <subcellularLocation>
        <location evidence="1">Periplasm</location>
    </subcellularLocation>
</comment>
<dbReference type="Proteomes" id="UP000443153">
    <property type="component" value="Unassembled WGS sequence"/>
</dbReference>
<keyword evidence="6" id="KW-0732">Signal</keyword>
<evidence type="ECO:0000313" key="8">
    <source>
        <dbReference type="Proteomes" id="UP000443153"/>
    </source>
</evidence>
<proteinExistence type="inferred from homology"/>
<dbReference type="AlphaFoldDB" id="A0A6I2MLV4"/>
<keyword evidence="5" id="KW-0813">Transport</keyword>
<comment type="caution">
    <text evidence="7">The sequence shown here is derived from an EMBL/GenBank/DDBJ whole genome shotgun (WGS) entry which is preliminary data.</text>
</comment>
<dbReference type="InterPro" id="IPR050490">
    <property type="entry name" value="Bact_solute-bd_prot1"/>
</dbReference>
<evidence type="ECO:0000256" key="5">
    <source>
        <dbReference type="ARBA" id="ARBA00022448"/>
    </source>
</evidence>
<dbReference type="PANTHER" id="PTHR43649:SF31">
    <property type="entry name" value="SN-GLYCEROL-3-PHOSPHATE-BINDING PERIPLASMIC PROTEIN UGPB"/>
    <property type="match status" value="1"/>
</dbReference>
<evidence type="ECO:0000256" key="3">
    <source>
        <dbReference type="ARBA" id="ARBA00011557"/>
    </source>
</evidence>
<accession>A0A6I2MLV4</accession>
<dbReference type="GO" id="GO:0042597">
    <property type="term" value="C:periplasmic space"/>
    <property type="evidence" value="ECO:0007669"/>
    <property type="project" value="UniProtKB-SubCell"/>
</dbReference>
<name>A0A6I2MLV4_9FLAO</name>
<dbReference type="PANTHER" id="PTHR43649">
    <property type="entry name" value="ARABINOSE-BINDING PROTEIN-RELATED"/>
    <property type="match status" value="1"/>
</dbReference>
<dbReference type="OrthoDB" id="9811622at2"/>
<evidence type="ECO:0000256" key="1">
    <source>
        <dbReference type="ARBA" id="ARBA00004418"/>
    </source>
</evidence>
<reference evidence="7 8" key="1">
    <citation type="submission" date="2019-11" db="EMBL/GenBank/DDBJ databases">
        <title>Maribacter lutea sp. nov., a marine bacterium isolated from intertidal sand.</title>
        <authorList>
            <person name="Liu A."/>
        </authorList>
    </citation>
    <scope>NUCLEOTIDE SEQUENCE [LARGE SCALE GENOMIC DNA]</scope>
    <source>
        <strain evidence="7 8">RZ05</strain>
    </source>
</reference>
<sequence length="397" mass="45111">MIRALQEQKTRSKMKIELKGMAWDHPRGYEPLRALSKSFTQSHPEVSIKWDVRSLKEFGDMPIEDLIEEYDLITIDHPYMGQAHKNQLLLDLKGIISEDELAVFENAYVDHCYDSYQYKGHLYALPIDAAALVAAKRDDQLSKLRLQVPTTLEELKSFYKKVPNKLSVAWALCPTDIWCAFLTLCAQIGGRGFINENGIDPKIGAKAIDELKYHLEFIHPESINWNPIQILDEMAANDEIIYAPYLFGYTNYSRMGYAKNIVTFIDSPANPNTEVSTILGGVGLAVSAHCKYKKLAVELLKYIANIENQAGEYVRHQGQPAGLKAWKSEANNALCNDFFTNTMKTMKNAYIRPQYPGWNEFQEQGADLIHACVEKNTGADTLIKNLNEHYKTIVSYE</sequence>
<comment type="subunit">
    <text evidence="3">The complex is composed of two ATP-binding proteins (UgpC), two transmembrane proteins (UgpA and UgpE) and a solute-binding protein (UgpB).</text>
</comment>
<dbReference type="Gene3D" id="3.40.190.10">
    <property type="entry name" value="Periplasmic binding protein-like II"/>
    <property type="match status" value="1"/>
</dbReference>
<dbReference type="EMBL" id="WKJH01000001">
    <property type="protein sequence ID" value="MRX63134.1"/>
    <property type="molecule type" value="Genomic_DNA"/>
</dbReference>